<feature type="transmembrane region" description="Helical" evidence="2">
    <location>
        <begin position="480"/>
        <end position="503"/>
    </location>
</feature>
<keyword evidence="2" id="KW-0472">Membrane</keyword>
<dbReference type="InterPro" id="IPR014345">
    <property type="entry name" value="XrtA_polysacc_chain"/>
</dbReference>
<feature type="transmembrane region" description="Helical" evidence="2">
    <location>
        <begin position="419"/>
        <end position="442"/>
    </location>
</feature>
<dbReference type="RefSeq" id="WP_197744034.1">
    <property type="nucleotide sequence ID" value="NZ_LR778175.1"/>
</dbReference>
<feature type="coiled-coil region" evidence="1">
    <location>
        <begin position="323"/>
        <end position="381"/>
    </location>
</feature>
<evidence type="ECO:0000256" key="1">
    <source>
        <dbReference type="SAM" id="Coils"/>
    </source>
</evidence>
<organism evidence="3 4">
    <name type="scientific">Candidatus Nitrosacidococcus tergens</name>
    <dbReference type="NCBI Taxonomy" id="553981"/>
    <lineage>
        <taxon>Bacteria</taxon>
        <taxon>Pseudomonadati</taxon>
        <taxon>Pseudomonadota</taxon>
        <taxon>Gammaproteobacteria</taxon>
        <taxon>Chromatiales</taxon>
        <taxon>Chromatiaceae</taxon>
        <taxon>Candidatus Nitrosacidococcus</taxon>
    </lineage>
</organism>
<name>A0A7G1QAN3_9GAMM</name>
<feature type="transmembrane region" description="Helical" evidence="2">
    <location>
        <begin position="20"/>
        <end position="39"/>
    </location>
</feature>
<dbReference type="GO" id="GO:0005886">
    <property type="term" value="C:plasma membrane"/>
    <property type="evidence" value="ECO:0007669"/>
    <property type="project" value="TreeGrafter"/>
</dbReference>
<protein>
    <submittedName>
        <fullName evidence="3">Polysaccharide chain length determinant protein, PEP-CTERM locus subfamily</fullName>
    </submittedName>
</protein>
<dbReference type="Proteomes" id="UP000516072">
    <property type="component" value="Chromosome"/>
</dbReference>
<proteinExistence type="predicted"/>
<dbReference type="EMBL" id="LR778175">
    <property type="protein sequence ID" value="CAB1276787.1"/>
    <property type="molecule type" value="Genomic_DNA"/>
</dbReference>
<dbReference type="AlphaFoldDB" id="A0A7G1QAN3"/>
<evidence type="ECO:0000256" key="2">
    <source>
        <dbReference type="SAM" id="Phobius"/>
    </source>
</evidence>
<keyword evidence="2" id="KW-1133">Transmembrane helix</keyword>
<keyword evidence="2" id="KW-0812">Transmembrane</keyword>
<feature type="coiled-coil region" evidence="1">
    <location>
        <begin position="174"/>
        <end position="237"/>
    </location>
</feature>
<dbReference type="InterPro" id="IPR050445">
    <property type="entry name" value="Bact_polysacc_biosynth/exp"/>
</dbReference>
<dbReference type="PANTHER" id="PTHR32309:SF13">
    <property type="entry name" value="FERRIC ENTEROBACTIN TRANSPORT PROTEIN FEPE"/>
    <property type="match status" value="1"/>
</dbReference>
<dbReference type="NCBIfam" id="TIGR03007">
    <property type="entry name" value="pepcterm_ChnLen"/>
    <property type="match status" value="1"/>
</dbReference>
<dbReference type="KEGG" id="ntg:NSCAC_1346"/>
<evidence type="ECO:0000313" key="4">
    <source>
        <dbReference type="Proteomes" id="UP000516072"/>
    </source>
</evidence>
<keyword evidence="1" id="KW-0175">Coiled coil</keyword>
<evidence type="ECO:0000313" key="3">
    <source>
        <dbReference type="EMBL" id="CAB1276787.1"/>
    </source>
</evidence>
<dbReference type="PANTHER" id="PTHR32309">
    <property type="entry name" value="TYROSINE-PROTEIN KINASE"/>
    <property type="match status" value="1"/>
</dbReference>
<sequence>MHEIWLLVYEYWCGIKRYRWYGIAIVWAVAISGWLFVINMPDEYESKARVYVDTESLLGPLLKGLAVRPNIDQRLSIITRTLLSRPNLEKVVAETDMNLSFTTEKEEEDLVEKLQKKIKLGGTRDNLFEISYQANSAFLAQKVVQTILDIFVENTLGTSQNKSYQAGEFLDKQIKSYLELLNDSEEKLMNFKREHVGLMPNEKEGYYSRLQGKMAELEQAHTELKIATDRRDAIKRELSGKTEDGEESIFIDPNANSGRIQELQDELDELMLKYTDKHPSIVELQKKIDSLIDKPSKKTTSSKENSGESKKISYYQQQMQISLAEADAEIAAQKAHINSLESIINRLKGLVDTLPKVEAELASLTRDYGVYKRNYEELLERRQSAKMGRDVDESPESIKFRIIDPPTKPTVPIGPNRPLLATAAFVLSIGSGIAFSFFLFMLKPVFYTRQRFESTVEIPVLGFVSMILTPQIVKKQRINLILFSLMLSILIAGYSLIMVNYILNINIFSKFHI</sequence>
<reference evidence="3 4" key="1">
    <citation type="submission" date="2020-03" db="EMBL/GenBank/DDBJ databases">
        <authorList>
            <person name="Picone N."/>
        </authorList>
    </citation>
    <scope>NUCLEOTIDE SEQUENCE [LARGE SCALE GENOMIC DNA]</scope>
    <source>
        <strain evidence="3">NSCAC1</strain>
    </source>
</reference>
<accession>A0A7G1QAN3</accession>
<dbReference type="GO" id="GO:0004713">
    <property type="term" value="F:protein tyrosine kinase activity"/>
    <property type="evidence" value="ECO:0007669"/>
    <property type="project" value="TreeGrafter"/>
</dbReference>
<keyword evidence="4" id="KW-1185">Reference proteome</keyword>
<gene>
    <name evidence="3" type="ORF">NSCAC_1346</name>
</gene>